<feature type="non-terminal residue" evidence="1">
    <location>
        <position position="279"/>
    </location>
</feature>
<sequence>KLMNVQSKLGLVVADFGEGVSMARGMKGTEHAVRDLIAVVRNSDMPKKEEVGGLLEKFVDGAKKTSRELSRFSAKIAGTVDSVVSIDEYALHTLKRLRGDVDAEASLMAYIPSLNPFTALNAHTTEQKIQAALTQITTHMATKIPTLIVDAENLLSDLDNLEHALTLIGEVVHRERAVLHDTEQELLSTLWSRLWHSNLLSPQLRESFRHHKDILASVTSYRERALNLVSKTLVELVAIQTDLELFRERLVAPALGESVPLEVQIDSIKRSVDRLNRGR</sequence>
<protein>
    <submittedName>
        <fullName evidence="1">Uncharacterized protein</fullName>
    </submittedName>
</protein>
<reference evidence="1 2" key="1">
    <citation type="journal article" date="2018" name="Nat. Ecol. Evol.">
        <title>Pezizomycetes genomes reveal the molecular basis of ectomycorrhizal truffle lifestyle.</title>
        <authorList>
            <person name="Murat C."/>
            <person name="Payen T."/>
            <person name="Noel B."/>
            <person name="Kuo A."/>
            <person name="Morin E."/>
            <person name="Chen J."/>
            <person name="Kohler A."/>
            <person name="Krizsan K."/>
            <person name="Balestrini R."/>
            <person name="Da Silva C."/>
            <person name="Montanini B."/>
            <person name="Hainaut M."/>
            <person name="Levati E."/>
            <person name="Barry K.W."/>
            <person name="Belfiori B."/>
            <person name="Cichocki N."/>
            <person name="Clum A."/>
            <person name="Dockter R.B."/>
            <person name="Fauchery L."/>
            <person name="Guy J."/>
            <person name="Iotti M."/>
            <person name="Le Tacon F."/>
            <person name="Lindquist E.A."/>
            <person name="Lipzen A."/>
            <person name="Malagnac F."/>
            <person name="Mello A."/>
            <person name="Molinier V."/>
            <person name="Miyauchi S."/>
            <person name="Poulain J."/>
            <person name="Riccioni C."/>
            <person name="Rubini A."/>
            <person name="Sitrit Y."/>
            <person name="Splivallo R."/>
            <person name="Traeger S."/>
            <person name="Wang M."/>
            <person name="Zifcakova L."/>
            <person name="Wipf D."/>
            <person name="Zambonelli A."/>
            <person name="Paolocci F."/>
            <person name="Nowrousian M."/>
            <person name="Ottonello S."/>
            <person name="Baldrian P."/>
            <person name="Spatafora J.W."/>
            <person name="Henrissat B."/>
            <person name="Nagy L.G."/>
            <person name="Aury J.M."/>
            <person name="Wincker P."/>
            <person name="Grigoriev I.V."/>
            <person name="Bonfante P."/>
            <person name="Martin F.M."/>
        </authorList>
    </citation>
    <scope>NUCLEOTIDE SEQUENCE [LARGE SCALE GENOMIC DNA]</scope>
    <source>
        <strain evidence="1 2">RN42</strain>
    </source>
</reference>
<gene>
    <name evidence="1" type="ORF">BJ508DRAFT_193984</name>
</gene>
<keyword evidence="2" id="KW-1185">Reference proteome</keyword>
<organism evidence="1 2">
    <name type="scientific">Ascobolus immersus RN42</name>
    <dbReference type="NCBI Taxonomy" id="1160509"/>
    <lineage>
        <taxon>Eukaryota</taxon>
        <taxon>Fungi</taxon>
        <taxon>Dikarya</taxon>
        <taxon>Ascomycota</taxon>
        <taxon>Pezizomycotina</taxon>
        <taxon>Pezizomycetes</taxon>
        <taxon>Pezizales</taxon>
        <taxon>Ascobolaceae</taxon>
        <taxon>Ascobolus</taxon>
    </lineage>
</organism>
<proteinExistence type="predicted"/>
<accession>A0A3N4IBI9</accession>
<dbReference type="Proteomes" id="UP000275078">
    <property type="component" value="Unassembled WGS sequence"/>
</dbReference>
<dbReference type="OrthoDB" id="4179406at2759"/>
<name>A0A3N4IBI9_ASCIM</name>
<feature type="non-terminal residue" evidence="1">
    <location>
        <position position="1"/>
    </location>
</feature>
<evidence type="ECO:0000313" key="2">
    <source>
        <dbReference type="Proteomes" id="UP000275078"/>
    </source>
</evidence>
<dbReference type="EMBL" id="ML119674">
    <property type="protein sequence ID" value="RPA82018.1"/>
    <property type="molecule type" value="Genomic_DNA"/>
</dbReference>
<dbReference type="STRING" id="1160509.A0A3N4IBI9"/>
<evidence type="ECO:0000313" key="1">
    <source>
        <dbReference type="EMBL" id="RPA82018.1"/>
    </source>
</evidence>
<dbReference type="AlphaFoldDB" id="A0A3N4IBI9"/>